<dbReference type="Proteomes" id="UP001499852">
    <property type="component" value="Unassembled WGS sequence"/>
</dbReference>
<comment type="cofactor">
    <cofactor evidence="1">
        <name>NAD(+)</name>
        <dbReference type="ChEBI" id="CHEBI:57540"/>
    </cofactor>
</comment>
<organism evidence="8 9">
    <name type="scientific">Prosthecobacter algae</name>
    <dbReference type="NCBI Taxonomy" id="1144682"/>
    <lineage>
        <taxon>Bacteria</taxon>
        <taxon>Pseudomonadati</taxon>
        <taxon>Verrucomicrobiota</taxon>
        <taxon>Verrucomicrobiia</taxon>
        <taxon>Verrucomicrobiales</taxon>
        <taxon>Verrucomicrobiaceae</taxon>
        <taxon>Prosthecobacter</taxon>
    </lineage>
</organism>
<dbReference type="CDD" id="cd08198">
    <property type="entry name" value="DHQS-like"/>
    <property type="match status" value="1"/>
</dbReference>
<evidence type="ECO:0000256" key="3">
    <source>
        <dbReference type="ARBA" id="ARBA00023027"/>
    </source>
</evidence>
<evidence type="ECO:0000313" key="8">
    <source>
        <dbReference type="EMBL" id="GAA5132820.1"/>
    </source>
</evidence>
<evidence type="ECO:0000256" key="1">
    <source>
        <dbReference type="ARBA" id="ARBA00001911"/>
    </source>
</evidence>
<evidence type="ECO:0000256" key="5">
    <source>
        <dbReference type="ARBA" id="ARBA00023239"/>
    </source>
</evidence>
<dbReference type="Gene3D" id="1.20.1090.10">
    <property type="entry name" value="Dehydroquinate synthase-like - alpha domain"/>
    <property type="match status" value="1"/>
</dbReference>
<proteinExistence type="predicted"/>
<keyword evidence="5" id="KW-0456">Lyase</keyword>
<comment type="caution">
    <text evidence="8">The sequence shown here is derived from an EMBL/GenBank/DDBJ whole genome shotgun (WGS) entry which is preliminary data.</text>
</comment>
<dbReference type="InterPro" id="IPR056179">
    <property type="entry name" value="DHQS_C"/>
</dbReference>
<dbReference type="InterPro" id="IPR030960">
    <property type="entry name" value="DHQS/DOIS_N"/>
</dbReference>
<protein>
    <submittedName>
        <fullName evidence="8">3-dehydroquinate synthase</fullName>
    </submittedName>
</protein>
<dbReference type="NCBIfam" id="NF004852">
    <property type="entry name" value="PRK06203.1"/>
    <property type="match status" value="1"/>
</dbReference>
<dbReference type="Pfam" id="PF24621">
    <property type="entry name" value="DHQS_C"/>
    <property type="match status" value="1"/>
</dbReference>
<name>A0ABP9NS10_9BACT</name>
<evidence type="ECO:0000256" key="2">
    <source>
        <dbReference type="ARBA" id="ARBA00022605"/>
    </source>
</evidence>
<dbReference type="Gene3D" id="3.40.50.1970">
    <property type="match status" value="1"/>
</dbReference>
<feature type="domain" description="3-dehydroquinate synthase C-terminal" evidence="7">
    <location>
        <begin position="195"/>
        <end position="322"/>
    </location>
</feature>
<evidence type="ECO:0000259" key="6">
    <source>
        <dbReference type="Pfam" id="PF01761"/>
    </source>
</evidence>
<reference evidence="9" key="1">
    <citation type="journal article" date="2019" name="Int. J. Syst. Evol. Microbiol.">
        <title>The Global Catalogue of Microorganisms (GCM) 10K type strain sequencing project: providing services to taxonomists for standard genome sequencing and annotation.</title>
        <authorList>
            <consortium name="The Broad Institute Genomics Platform"/>
            <consortium name="The Broad Institute Genome Sequencing Center for Infectious Disease"/>
            <person name="Wu L."/>
            <person name="Ma J."/>
        </authorList>
    </citation>
    <scope>NUCLEOTIDE SEQUENCE [LARGE SCALE GENOMIC DNA]</scope>
    <source>
        <strain evidence="9">JCM 18053</strain>
    </source>
</reference>
<dbReference type="EMBL" id="BAABIA010000001">
    <property type="protein sequence ID" value="GAA5132820.1"/>
    <property type="molecule type" value="Genomic_DNA"/>
</dbReference>
<keyword evidence="9" id="KW-1185">Reference proteome</keyword>
<dbReference type="SUPFAM" id="SSF56796">
    <property type="entry name" value="Dehydroquinate synthase-like"/>
    <property type="match status" value="1"/>
</dbReference>
<keyword evidence="2" id="KW-0028">Amino-acid biosynthesis</keyword>
<keyword evidence="4" id="KW-0057">Aromatic amino acid biosynthesis</keyword>
<keyword evidence="3" id="KW-0520">NAD</keyword>
<dbReference type="PANTHER" id="PTHR43622">
    <property type="entry name" value="3-DEHYDROQUINATE SYNTHASE"/>
    <property type="match status" value="1"/>
</dbReference>
<evidence type="ECO:0000256" key="4">
    <source>
        <dbReference type="ARBA" id="ARBA00023141"/>
    </source>
</evidence>
<evidence type="ECO:0000313" key="9">
    <source>
        <dbReference type="Proteomes" id="UP001499852"/>
    </source>
</evidence>
<evidence type="ECO:0000259" key="7">
    <source>
        <dbReference type="Pfam" id="PF24621"/>
    </source>
</evidence>
<dbReference type="PANTHER" id="PTHR43622:SF7">
    <property type="entry name" value="3-DEHYDROQUINATE SYNTHASE, CHLOROPLASTIC"/>
    <property type="match status" value="1"/>
</dbReference>
<dbReference type="Pfam" id="PF01761">
    <property type="entry name" value="DHQ_synthase"/>
    <property type="match status" value="1"/>
</dbReference>
<dbReference type="InterPro" id="IPR050071">
    <property type="entry name" value="Dehydroquinate_synthase"/>
</dbReference>
<accession>A0ABP9NS10</accession>
<sequence>MLEKKIRLEYAHRILFTRDVFAAANTTICDLLLLDHPNKVPRVLVFVDDHVASANPQLLDSIRSYARAHAEVLDLAGEPVILPGGEPCKNDFSLVQQCWQAINDAGLDRHSYVFVIGGGAALDLVCFAAATAHRGIRHVRFPTTTLSQGDGGVGVKNGVNYFEKKNWVGSFAVPFAVVNDFAFLESLPERERRNGIIEAIKVSLIRDRAFFEEIEQIAPALARLEQPALERVVQRSAELHVEHIATGGDPFELGSARPLDFGHWAAHKLEQITHFAVTHGEAVAIGMAVDLLYSVKKGILDSPTAQRVLRLVEQIGFDTYHPSLIAEGRTGEPTILEGLEEFREHLGGELTVTLVPKVGQKLEVHEMDRELILEAVEELRMHAEANHLAPAGR</sequence>
<feature type="domain" description="3-dehydroquinate synthase N-terminal" evidence="6">
    <location>
        <begin position="80"/>
        <end position="193"/>
    </location>
</feature>
<gene>
    <name evidence="8" type="ORF">GCM10023213_01580</name>
</gene>